<reference evidence="2" key="1">
    <citation type="submission" date="2015-11" db="EMBL/GenBank/DDBJ databases">
        <title>De novo transcriptome assembly of four potential Pierce s Disease insect vectors from Arizona vineyards.</title>
        <authorList>
            <person name="Tassone E.E."/>
        </authorList>
    </citation>
    <scope>NUCLEOTIDE SEQUENCE</scope>
</reference>
<feature type="non-terminal residue" evidence="2">
    <location>
        <position position="1"/>
    </location>
</feature>
<dbReference type="Pfam" id="PF00226">
    <property type="entry name" value="DnaJ"/>
    <property type="match status" value="1"/>
</dbReference>
<feature type="non-terminal residue" evidence="2">
    <location>
        <position position="110"/>
    </location>
</feature>
<dbReference type="InterPro" id="IPR001623">
    <property type="entry name" value="DnaJ_domain"/>
</dbReference>
<dbReference type="PRINTS" id="PR00625">
    <property type="entry name" value="JDOMAIN"/>
</dbReference>
<dbReference type="PANTHER" id="PTHR43908">
    <property type="entry name" value="AT29763P-RELATED"/>
    <property type="match status" value="1"/>
</dbReference>
<dbReference type="InterPro" id="IPR036869">
    <property type="entry name" value="J_dom_sf"/>
</dbReference>
<dbReference type="EMBL" id="GECU01029424">
    <property type="protein sequence ID" value="JAS78282.1"/>
    <property type="molecule type" value="Transcribed_RNA"/>
</dbReference>
<dbReference type="GO" id="GO:0005789">
    <property type="term" value="C:endoplasmic reticulum membrane"/>
    <property type="evidence" value="ECO:0007669"/>
    <property type="project" value="TreeGrafter"/>
</dbReference>
<dbReference type="PANTHER" id="PTHR43908:SF3">
    <property type="entry name" value="AT29763P-RELATED"/>
    <property type="match status" value="1"/>
</dbReference>
<dbReference type="GO" id="GO:0071218">
    <property type="term" value="P:cellular response to misfolded protein"/>
    <property type="evidence" value="ECO:0007669"/>
    <property type="project" value="TreeGrafter"/>
</dbReference>
<name>A0A1B6HUD8_9HEMI</name>
<dbReference type="Gene3D" id="1.10.287.110">
    <property type="entry name" value="DnaJ domain"/>
    <property type="match status" value="1"/>
</dbReference>
<dbReference type="CDD" id="cd06257">
    <property type="entry name" value="DnaJ"/>
    <property type="match status" value="1"/>
</dbReference>
<dbReference type="GO" id="GO:0030544">
    <property type="term" value="F:Hsp70 protein binding"/>
    <property type="evidence" value="ECO:0007669"/>
    <property type="project" value="TreeGrafter"/>
</dbReference>
<gene>
    <name evidence="2" type="ORF">g.1793</name>
</gene>
<dbReference type="InterPro" id="IPR051100">
    <property type="entry name" value="DnaJ_subfamily_B/C"/>
</dbReference>
<accession>A0A1B6HUD8</accession>
<proteinExistence type="predicted"/>
<dbReference type="AlphaFoldDB" id="A0A1B6HUD8"/>
<dbReference type="SUPFAM" id="SSF46565">
    <property type="entry name" value="Chaperone J-domain"/>
    <property type="match status" value="1"/>
</dbReference>
<dbReference type="SMART" id="SM00271">
    <property type="entry name" value="DnaJ"/>
    <property type="match status" value="1"/>
</dbReference>
<dbReference type="PROSITE" id="PS50076">
    <property type="entry name" value="DNAJ_2"/>
    <property type="match status" value="1"/>
</dbReference>
<evidence type="ECO:0000313" key="2">
    <source>
        <dbReference type="EMBL" id="JAS78282.1"/>
    </source>
</evidence>
<protein>
    <recommendedName>
        <fullName evidence="1">J domain-containing protein</fullName>
    </recommendedName>
</protein>
<sequence length="110" mass="13118">DYDGYVRYAKMQYQETQGEDDRRLHEQAVVDWNLHREMEQITKMDPEDYYGILGVSEDASVPEIKKSFRRLAFKYHPNKTRVKGATEAMRTIQKAYFEVNTEEKKAAYDR</sequence>
<feature type="domain" description="J" evidence="1">
    <location>
        <begin position="48"/>
        <end position="110"/>
    </location>
</feature>
<evidence type="ECO:0000259" key="1">
    <source>
        <dbReference type="PROSITE" id="PS50076"/>
    </source>
</evidence>
<organism evidence="2">
    <name type="scientific">Homalodisca liturata</name>
    <dbReference type="NCBI Taxonomy" id="320908"/>
    <lineage>
        <taxon>Eukaryota</taxon>
        <taxon>Metazoa</taxon>
        <taxon>Ecdysozoa</taxon>
        <taxon>Arthropoda</taxon>
        <taxon>Hexapoda</taxon>
        <taxon>Insecta</taxon>
        <taxon>Pterygota</taxon>
        <taxon>Neoptera</taxon>
        <taxon>Paraneoptera</taxon>
        <taxon>Hemiptera</taxon>
        <taxon>Auchenorrhyncha</taxon>
        <taxon>Membracoidea</taxon>
        <taxon>Cicadellidae</taxon>
        <taxon>Cicadellinae</taxon>
        <taxon>Proconiini</taxon>
        <taxon>Homalodisca</taxon>
    </lineage>
</organism>